<accession>A0A5Q2MYD1</accession>
<organism evidence="2 3">
    <name type="scientific">Heliorestis convoluta</name>
    <dbReference type="NCBI Taxonomy" id="356322"/>
    <lineage>
        <taxon>Bacteria</taxon>
        <taxon>Bacillati</taxon>
        <taxon>Bacillota</taxon>
        <taxon>Clostridia</taxon>
        <taxon>Eubacteriales</taxon>
        <taxon>Heliobacteriaceae</taxon>
        <taxon>Heliorestis</taxon>
    </lineage>
</organism>
<dbReference type="AlphaFoldDB" id="A0A5Q2MYD1"/>
<evidence type="ECO:0000256" key="1">
    <source>
        <dbReference type="SAM" id="Phobius"/>
    </source>
</evidence>
<protein>
    <submittedName>
        <fullName evidence="2">Membrane protein</fullName>
    </submittedName>
</protein>
<keyword evidence="1" id="KW-1133">Transmembrane helix</keyword>
<keyword evidence="3" id="KW-1185">Reference proteome</keyword>
<proteinExistence type="predicted"/>
<feature type="transmembrane region" description="Helical" evidence="1">
    <location>
        <begin position="62"/>
        <end position="79"/>
    </location>
</feature>
<feature type="transmembrane region" description="Helical" evidence="1">
    <location>
        <begin position="85"/>
        <end position="104"/>
    </location>
</feature>
<dbReference type="Pfam" id="PF04020">
    <property type="entry name" value="Phage_holin_4_2"/>
    <property type="match status" value="1"/>
</dbReference>
<dbReference type="OrthoDB" id="1701386at2"/>
<keyword evidence="1" id="KW-0472">Membrane</keyword>
<dbReference type="PANTHER" id="PTHR37309:SF1">
    <property type="entry name" value="SLR0284 PROTEIN"/>
    <property type="match status" value="1"/>
</dbReference>
<name>A0A5Q2MYD1_9FIRM</name>
<reference evidence="3" key="1">
    <citation type="submission" date="2019-11" db="EMBL/GenBank/DDBJ databases">
        <title>Genome sequence of Heliorestis convoluta strain HH, an alkaliphilic and minimalistic phototrophic bacterium from a soda lake in Egypt.</title>
        <authorList>
            <person name="Dewey E.D."/>
            <person name="Stokes L.M."/>
            <person name="Burchell B.M."/>
            <person name="Shaffer K.N."/>
            <person name="Huntington A.M."/>
            <person name="Baker J.M."/>
            <person name="Nadendla S."/>
            <person name="Giglio M.G."/>
            <person name="Touchman J.W."/>
            <person name="Blankenship R.E."/>
            <person name="Madigan M.T."/>
            <person name="Sattley W.M."/>
        </authorList>
    </citation>
    <scope>NUCLEOTIDE SEQUENCE [LARGE SCALE GENOMIC DNA]</scope>
    <source>
        <strain evidence="3">HH</strain>
    </source>
</reference>
<evidence type="ECO:0000313" key="2">
    <source>
        <dbReference type="EMBL" id="QGG47914.1"/>
    </source>
</evidence>
<keyword evidence="1" id="KW-0812">Transmembrane</keyword>
<dbReference type="EMBL" id="CP045875">
    <property type="protein sequence ID" value="QGG47914.1"/>
    <property type="molecule type" value="Genomic_DNA"/>
</dbReference>
<dbReference type="InterPro" id="IPR007165">
    <property type="entry name" value="Phage_holin_4_2"/>
</dbReference>
<dbReference type="KEGG" id="hcv:FTV88_1816"/>
<dbReference type="RefSeq" id="WP_153725205.1">
    <property type="nucleotide sequence ID" value="NZ_CP045875.1"/>
</dbReference>
<feature type="transmembrane region" description="Helical" evidence="1">
    <location>
        <begin position="29"/>
        <end position="50"/>
    </location>
</feature>
<dbReference type="PANTHER" id="PTHR37309">
    <property type="entry name" value="SLR0284 PROTEIN"/>
    <property type="match status" value="1"/>
</dbReference>
<gene>
    <name evidence="2" type="ORF">FTV88_1816</name>
</gene>
<dbReference type="Proteomes" id="UP000366051">
    <property type="component" value="Chromosome"/>
</dbReference>
<sequence>MMGLFLRFLISAVVLLVASWIIPGFFVNGFVGAIVAALVIALLGYAVEAIFGERISGGQRGLVGFIAAAAVIWISQLLVPGSIQVSFLGALIAALVIGVADAFLPTPLNTRALKEGKK</sequence>
<evidence type="ECO:0000313" key="3">
    <source>
        <dbReference type="Proteomes" id="UP000366051"/>
    </source>
</evidence>